<proteinExistence type="predicted"/>
<name>A0AAU2JIY0_9ACTN</name>
<reference evidence="1" key="1">
    <citation type="submission" date="2022-10" db="EMBL/GenBank/DDBJ databases">
        <title>The complete genomes of actinobacterial strains from the NBC collection.</title>
        <authorList>
            <person name="Joergensen T.S."/>
            <person name="Alvarez Arevalo M."/>
            <person name="Sterndorff E.B."/>
            <person name="Faurdal D."/>
            <person name="Vuksanovic O."/>
            <person name="Mourched A.-S."/>
            <person name="Charusanti P."/>
            <person name="Shaw S."/>
            <person name="Blin K."/>
            <person name="Weber T."/>
        </authorList>
    </citation>
    <scope>NUCLEOTIDE SEQUENCE</scope>
    <source>
        <strain evidence="1">NBC_00049</strain>
    </source>
</reference>
<sequence>MLTQDAPEVATAIRVIERALADEPVPTPVRISALRVLERTGNLHRAPRMYRGAWLFWEDELAA</sequence>
<dbReference type="EMBL" id="CP108264">
    <property type="protein sequence ID" value="WTU72642.1"/>
    <property type="molecule type" value="Genomic_DNA"/>
</dbReference>
<gene>
    <name evidence="1" type="ORF">OG327_04390</name>
</gene>
<evidence type="ECO:0000313" key="1">
    <source>
        <dbReference type="EMBL" id="WTU72642.1"/>
    </source>
</evidence>
<dbReference type="AlphaFoldDB" id="A0AAU2JIY0"/>
<accession>A0AAU2JIY0</accession>
<protein>
    <submittedName>
        <fullName evidence="1">Uncharacterized protein</fullName>
    </submittedName>
</protein>
<organism evidence="1">
    <name type="scientific">Streptomyces sp. NBC_00049</name>
    <dbReference type="NCBI Taxonomy" id="2903617"/>
    <lineage>
        <taxon>Bacteria</taxon>
        <taxon>Bacillati</taxon>
        <taxon>Actinomycetota</taxon>
        <taxon>Actinomycetes</taxon>
        <taxon>Kitasatosporales</taxon>
        <taxon>Streptomycetaceae</taxon>
        <taxon>Streptomyces</taxon>
    </lineage>
</organism>